<evidence type="ECO:0000313" key="1">
    <source>
        <dbReference type="EMBL" id="KYN44923.1"/>
    </source>
</evidence>
<reference evidence="1 2" key="1">
    <citation type="submission" date="2016-03" db="EMBL/GenBank/DDBJ databases">
        <title>Trachymyrmex septentrionalis WGS genome.</title>
        <authorList>
            <person name="Nygaard S."/>
            <person name="Hu H."/>
            <person name="Boomsma J."/>
            <person name="Zhang G."/>
        </authorList>
    </citation>
    <scope>NUCLEOTIDE SEQUENCE [LARGE SCALE GENOMIC DNA]</scope>
    <source>
        <strain evidence="1">Tsep2-gDNA-1</strain>
        <tissue evidence="1">Whole body</tissue>
    </source>
</reference>
<name>A0A195FWV8_9HYME</name>
<accession>A0A195FWV8</accession>
<protein>
    <submittedName>
        <fullName evidence="1">Uncharacterized protein</fullName>
    </submittedName>
</protein>
<evidence type="ECO:0000313" key="2">
    <source>
        <dbReference type="Proteomes" id="UP000078541"/>
    </source>
</evidence>
<dbReference type="EMBL" id="KQ981204">
    <property type="protein sequence ID" value="KYN44923.1"/>
    <property type="molecule type" value="Genomic_DNA"/>
</dbReference>
<dbReference type="Proteomes" id="UP000078541">
    <property type="component" value="Unassembled WGS sequence"/>
</dbReference>
<sequence length="149" mass="17700">MIDINIFRITEVEAYKSRQNLNYGITGFLNSTKRFFFSEDTRNPIEHRISDSKKSSPWISDRISDIRCYIPSGYPIFDNFTSRRVHTLFYHCLKFTGCYKPLLNPIIIYYGAQSRNTNLRWWITTQRSAYLFLQNDMLALPIFHHTEGL</sequence>
<proteinExistence type="predicted"/>
<keyword evidence="2" id="KW-1185">Reference proteome</keyword>
<dbReference type="AlphaFoldDB" id="A0A195FWV8"/>
<gene>
    <name evidence="1" type="ORF">ALC56_00575</name>
</gene>
<organism evidence="1 2">
    <name type="scientific">Trachymyrmex septentrionalis</name>
    <dbReference type="NCBI Taxonomy" id="34720"/>
    <lineage>
        <taxon>Eukaryota</taxon>
        <taxon>Metazoa</taxon>
        <taxon>Ecdysozoa</taxon>
        <taxon>Arthropoda</taxon>
        <taxon>Hexapoda</taxon>
        <taxon>Insecta</taxon>
        <taxon>Pterygota</taxon>
        <taxon>Neoptera</taxon>
        <taxon>Endopterygota</taxon>
        <taxon>Hymenoptera</taxon>
        <taxon>Apocrita</taxon>
        <taxon>Aculeata</taxon>
        <taxon>Formicoidea</taxon>
        <taxon>Formicidae</taxon>
        <taxon>Myrmicinae</taxon>
        <taxon>Trachymyrmex</taxon>
    </lineage>
</organism>